<dbReference type="InterPro" id="IPR014640">
    <property type="entry name" value="IGPS_HisHF"/>
</dbReference>
<comment type="pathway">
    <text evidence="1 12">Amino-acid biosynthesis; L-histidine biosynthesis; L-histidine from 5-phospho-alpha-D-ribose 1-diphosphate: step 5/9.</text>
</comment>
<dbReference type="OrthoDB" id="10254903at2759"/>
<accession>A0A8K0X262</accession>
<dbReference type="Gene3D" id="3.20.20.70">
    <property type="entry name" value="Aldolase class I"/>
    <property type="match status" value="1"/>
</dbReference>
<feature type="active site" description="For GATase activity" evidence="13">
    <location>
        <position position="188"/>
    </location>
</feature>
<dbReference type="CDD" id="cd04731">
    <property type="entry name" value="HisF"/>
    <property type="match status" value="1"/>
</dbReference>
<name>A0A8K0X262_9PEZI</name>
<dbReference type="InterPro" id="IPR006062">
    <property type="entry name" value="His_biosynth"/>
</dbReference>
<dbReference type="InterPro" id="IPR010139">
    <property type="entry name" value="Imidazole-glycPsynth_HisH"/>
</dbReference>
<dbReference type="SUPFAM" id="SSF51366">
    <property type="entry name" value="Ribulose-phoshate binding barrel"/>
    <property type="match status" value="1"/>
</dbReference>
<evidence type="ECO:0000256" key="6">
    <source>
        <dbReference type="ARBA" id="ARBA00023239"/>
    </source>
</evidence>
<dbReference type="EC" id="3.5.1.2" evidence="12"/>
<comment type="similarity">
    <text evidence="15">Belongs to the HisA/HisF family.</text>
</comment>
<evidence type="ECO:0000256" key="2">
    <source>
        <dbReference type="ARBA" id="ARBA00022605"/>
    </source>
</evidence>
<evidence type="ECO:0000256" key="15">
    <source>
        <dbReference type="RuleBase" id="RU003657"/>
    </source>
</evidence>
<feature type="active site" description="For GATase activity" evidence="13">
    <location>
        <position position="81"/>
    </location>
</feature>
<dbReference type="GO" id="GO:0004359">
    <property type="term" value="F:glutaminase activity"/>
    <property type="evidence" value="ECO:0007669"/>
    <property type="project" value="UniProtKB-EC"/>
</dbReference>
<sequence length="547" mass="59095">MPKVHLLDYVAGNVRSLVNAIEKVGYEVDWVKTPEDVAKADKLILPGVGHFGHCMSQLSQAGFLPAITKHIESGKPFMGICVGMQALFEGSVEDPDVPGFGVIKTRLDRFQDATKSVPHIGWNSANTGGVSMYDLRPDSKYYYVHSYKAPYKKGELEAQGWTVATGTYGDETFVGAVAKDNIFSTQFHPEKSGVAGLRTLRAFLTGEGAAALARADKIETSAAAPKDGLTRRIIACLDVRTNDSGDLVVTKGDQYDVREKSEGGNVRNLGKPVEMAKKYYEQGADEVTFLNITSFRDLPLADLPMLEILRKTSETVFVPLTIGGGIRDTVDTDGTKVSALEIATMYFKSGADKVSIGSDAVIAAEEYHSAGGKLFGNTAIEQIAGAYGNQAVVVSVDPKRVYVPKPDATRHATVHTRFPGPKGEEYCWYACTIKGGRETRDVDVVELTRAVEAMGAGEILLNCIDRDGTNSGFDLELITQVKEAVRIPVIASSGAGNPAHFEEVFAKTTTDAALGAGMFHRGEYTVKQVKDFLGEKGLKVRQFETAL</sequence>
<comment type="similarity">
    <text evidence="11 12">In the C-terminal section; belongs to the HisA/HisF family.</text>
</comment>
<dbReference type="GO" id="GO:0016829">
    <property type="term" value="F:lyase activity"/>
    <property type="evidence" value="ECO:0007669"/>
    <property type="project" value="UniProtKB-KW"/>
</dbReference>
<proteinExistence type="inferred from homology"/>
<dbReference type="GO" id="GO:0000107">
    <property type="term" value="F:imidazoleglycerol-phosphate synthase activity"/>
    <property type="evidence" value="ECO:0007669"/>
    <property type="project" value="UniProtKB-UniRule"/>
</dbReference>
<dbReference type="PANTHER" id="PTHR21235">
    <property type="entry name" value="IMIDAZOLE GLYCEROL PHOSPHATE SYNTHASE SUBUNIT HISF/H IGP SYNTHASE SUBUNIT HISF/H"/>
    <property type="match status" value="1"/>
</dbReference>
<keyword evidence="5 12" id="KW-0368">Histidine biosynthesis</keyword>
<dbReference type="InterPro" id="IPR011060">
    <property type="entry name" value="RibuloseP-bd_barrel"/>
</dbReference>
<dbReference type="FunFam" id="3.20.20.70:FF:000094">
    <property type="entry name" value="Imidazole glycerol phosphate synthase hisHF"/>
    <property type="match status" value="1"/>
</dbReference>
<feature type="binding site" evidence="14">
    <location>
        <position position="325"/>
    </location>
    <ligand>
        <name>substrate</name>
    </ligand>
</feature>
<feature type="binding site" evidence="14">
    <location>
        <position position="462"/>
    </location>
    <ligand>
        <name>substrate</name>
    </ligand>
</feature>
<feature type="region of interest" description="PRFAR binding" evidence="14">
    <location>
        <begin position="395"/>
        <end position="397"/>
    </location>
</feature>
<keyword evidence="3 12" id="KW-0378">Hydrolase</keyword>
<feature type="region of interest" description="PRFAR binding" evidence="14">
    <location>
        <begin position="516"/>
        <end position="517"/>
    </location>
</feature>
<evidence type="ECO:0000256" key="7">
    <source>
        <dbReference type="ARBA" id="ARBA00023268"/>
    </source>
</evidence>
<evidence type="ECO:0000256" key="4">
    <source>
        <dbReference type="ARBA" id="ARBA00022962"/>
    </source>
</evidence>
<dbReference type="CDD" id="cd01748">
    <property type="entry name" value="GATase1_IGP_Synthase"/>
    <property type="match status" value="1"/>
</dbReference>
<evidence type="ECO:0000256" key="1">
    <source>
        <dbReference type="ARBA" id="ARBA00005091"/>
    </source>
</evidence>
<feature type="region of interest" description="PRFAR binding" evidence="14">
    <location>
        <begin position="357"/>
        <end position="358"/>
    </location>
</feature>
<feature type="region of interest" description="PRFAR binding" evidence="14">
    <location>
        <begin position="467"/>
        <end position="468"/>
    </location>
</feature>
<dbReference type="NCBIfam" id="TIGR01855">
    <property type="entry name" value="IMP_synth_hisH"/>
    <property type="match status" value="1"/>
</dbReference>
<dbReference type="Proteomes" id="UP000813385">
    <property type="component" value="Unassembled WGS sequence"/>
</dbReference>
<dbReference type="AlphaFoldDB" id="A0A8K0X262"/>
<gene>
    <name evidence="17" type="ORF">B0T11DRAFT_306907</name>
</gene>
<dbReference type="UniPathway" id="UPA00031">
    <property type="reaction ID" value="UER00010"/>
</dbReference>
<evidence type="ECO:0000256" key="5">
    <source>
        <dbReference type="ARBA" id="ARBA00023102"/>
    </source>
</evidence>
<dbReference type="PIRSF" id="PIRSF036936">
    <property type="entry name" value="IGPS_HisHF"/>
    <property type="match status" value="1"/>
</dbReference>
<dbReference type="InterPro" id="IPR017926">
    <property type="entry name" value="GATASE"/>
</dbReference>
<dbReference type="Pfam" id="PF00977">
    <property type="entry name" value="His_biosynth"/>
    <property type="match status" value="1"/>
</dbReference>
<comment type="function">
    <text evidence="10 12">IGPS catalyzes the conversion of PRFAR and glutamine to IGP, AICAR and glutamate. The glutaminase domain produces the ammonia necessary for the cyclase domain to produce IGP and AICAR from PRFAR. The ammonia is channeled to the active site of the cyclase domain.</text>
</comment>
<dbReference type="SUPFAM" id="SSF52317">
    <property type="entry name" value="Class I glutamine amidotransferase-like"/>
    <property type="match status" value="1"/>
</dbReference>
<evidence type="ECO:0000256" key="10">
    <source>
        <dbReference type="ARBA" id="ARBA00055946"/>
    </source>
</evidence>
<evidence type="ECO:0000256" key="3">
    <source>
        <dbReference type="ARBA" id="ARBA00022801"/>
    </source>
</evidence>
<dbReference type="PANTHER" id="PTHR21235:SF2">
    <property type="entry name" value="IMIDAZOLE GLYCEROL PHOSPHATE SYNTHASE HISHF"/>
    <property type="match status" value="1"/>
</dbReference>
<keyword evidence="18" id="KW-1185">Reference proteome</keyword>
<feature type="domain" description="Glutamine amidotransferase" evidence="16">
    <location>
        <begin position="6"/>
        <end position="193"/>
    </location>
</feature>
<evidence type="ECO:0000256" key="11">
    <source>
        <dbReference type="ARBA" id="ARBA00061106"/>
    </source>
</evidence>
<comment type="caution">
    <text evidence="17">The sequence shown here is derived from an EMBL/GenBank/DDBJ whole genome shotgun (WGS) entry which is preliminary data.</text>
</comment>
<reference evidence="17" key="1">
    <citation type="journal article" date="2021" name="Nat. Commun.">
        <title>Genetic determinants of endophytism in the Arabidopsis root mycobiome.</title>
        <authorList>
            <person name="Mesny F."/>
            <person name="Miyauchi S."/>
            <person name="Thiergart T."/>
            <person name="Pickel B."/>
            <person name="Atanasova L."/>
            <person name="Karlsson M."/>
            <person name="Huettel B."/>
            <person name="Barry K.W."/>
            <person name="Haridas S."/>
            <person name="Chen C."/>
            <person name="Bauer D."/>
            <person name="Andreopoulos W."/>
            <person name="Pangilinan J."/>
            <person name="LaButti K."/>
            <person name="Riley R."/>
            <person name="Lipzen A."/>
            <person name="Clum A."/>
            <person name="Drula E."/>
            <person name="Henrissat B."/>
            <person name="Kohler A."/>
            <person name="Grigoriev I.V."/>
            <person name="Martin F.M."/>
            <person name="Hacquard S."/>
        </authorList>
    </citation>
    <scope>NUCLEOTIDE SEQUENCE</scope>
    <source>
        <strain evidence="17">MPI-CAGE-AT-0016</strain>
    </source>
</reference>
<evidence type="ECO:0000259" key="16">
    <source>
        <dbReference type="Pfam" id="PF00117"/>
    </source>
</evidence>
<evidence type="ECO:0000256" key="8">
    <source>
        <dbReference type="ARBA" id="ARBA00047838"/>
    </source>
</evidence>
<evidence type="ECO:0000256" key="14">
    <source>
        <dbReference type="PIRSR" id="PIRSR036936-2"/>
    </source>
</evidence>
<dbReference type="NCBIfam" id="TIGR00735">
    <property type="entry name" value="hisF"/>
    <property type="match status" value="1"/>
</dbReference>
<protein>
    <recommendedName>
        <fullName evidence="12">Imidazole glycerol phosphate synthase hisHF</fullName>
    </recommendedName>
    <domain>
        <recommendedName>
            <fullName evidence="12">Glutaminase</fullName>
            <ecNumber evidence="12">3.5.1.2</ecNumber>
        </recommendedName>
    </domain>
    <domain>
        <recommendedName>
            <fullName evidence="12">Cyclase</fullName>
        </recommendedName>
    </domain>
</protein>
<evidence type="ECO:0000256" key="9">
    <source>
        <dbReference type="ARBA" id="ARBA00049534"/>
    </source>
</evidence>
<feature type="binding site" description="covalent" evidence="14">
    <location>
        <position position="81"/>
    </location>
    <ligand>
        <name>L-glutamine</name>
        <dbReference type="ChEBI" id="CHEBI:58359"/>
    </ligand>
</feature>
<evidence type="ECO:0000256" key="12">
    <source>
        <dbReference type="PIRNR" id="PIRNR036936"/>
    </source>
</evidence>
<organism evidence="17 18">
    <name type="scientific">Plectosphaerella cucumerina</name>
    <dbReference type="NCBI Taxonomy" id="40658"/>
    <lineage>
        <taxon>Eukaryota</taxon>
        <taxon>Fungi</taxon>
        <taxon>Dikarya</taxon>
        <taxon>Ascomycota</taxon>
        <taxon>Pezizomycotina</taxon>
        <taxon>Sordariomycetes</taxon>
        <taxon>Hypocreomycetidae</taxon>
        <taxon>Glomerellales</taxon>
        <taxon>Plectosphaerellaceae</taxon>
        <taxon>Plectosphaerella</taxon>
    </lineage>
</organism>
<comment type="catalytic activity">
    <reaction evidence="9 12">
        <text>L-glutamine + H2O = L-glutamate + NH4(+)</text>
        <dbReference type="Rhea" id="RHEA:15889"/>
        <dbReference type="ChEBI" id="CHEBI:15377"/>
        <dbReference type="ChEBI" id="CHEBI:28938"/>
        <dbReference type="ChEBI" id="CHEBI:29985"/>
        <dbReference type="ChEBI" id="CHEBI:58359"/>
        <dbReference type="EC" id="3.5.1.2"/>
    </reaction>
</comment>
<feature type="active site" evidence="13">
    <location>
        <position position="397"/>
    </location>
</feature>
<keyword evidence="6 12" id="KW-0456">Lyase</keyword>
<dbReference type="Pfam" id="PF00117">
    <property type="entry name" value="GATase"/>
    <property type="match status" value="1"/>
</dbReference>
<dbReference type="GO" id="GO:0000105">
    <property type="term" value="P:L-histidine biosynthetic process"/>
    <property type="evidence" value="ECO:0007669"/>
    <property type="project" value="UniProtKB-UniRule"/>
</dbReference>
<dbReference type="InterPro" id="IPR029062">
    <property type="entry name" value="Class_I_gatase-like"/>
</dbReference>
<dbReference type="Gene3D" id="3.40.50.880">
    <property type="match status" value="1"/>
</dbReference>
<dbReference type="EMBL" id="JAGPXD010000004">
    <property type="protein sequence ID" value="KAH7358926.1"/>
    <property type="molecule type" value="Genomic_DNA"/>
</dbReference>
<dbReference type="InterPro" id="IPR013785">
    <property type="entry name" value="Aldolase_TIM"/>
</dbReference>
<evidence type="ECO:0000313" key="18">
    <source>
        <dbReference type="Proteomes" id="UP000813385"/>
    </source>
</evidence>
<comment type="catalytic activity">
    <reaction evidence="8 12">
        <text>5-[(5-phospho-1-deoxy-D-ribulos-1-ylimino)methylamino]-1-(5-phospho-beta-D-ribosyl)imidazole-4-carboxamide + L-glutamine = D-erythro-1-(imidazol-4-yl)glycerol 3-phosphate + 5-amino-1-(5-phospho-beta-D-ribosyl)imidazole-4-carboxamide + L-glutamate + H(+)</text>
        <dbReference type="Rhea" id="RHEA:24793"/>
        <dbReference type="ChEBI" id="CHEBI:15378"/>
        <dbReference type="ChEBI" id="CHEBI:29985"/>
        <dbReference type="ChEBI" id="CHEBI:58278"/>
        <dbReference type="ChEBI" id="CHEBI:58359"/>
        <dbReference type="ChEBI" id="CHEBI:58475"/>
        <dbReference type="ChEBI" id="CHEBI:58525"/>
        <dbReference type="EC" id="4.3.2.10"/>
    </reaction>
</comment>
<feature type="active site" description="For GATase activity" evidence="13">
    <location>
        <position position="190"/>
    </location>
</feature>
<keyword evidence="2 12" id="KW-0028">Amino-acid biosynthesis</keyword>
<dbReference type="PROSITE" id="PS51273">
    <property type="entry name" value="GATASE_TYPE_1"/>
    <property type="match status" value="1"/>
</dbReference>
<keyword evidence="4 12" id="KW-0315">Glutamine amidotransferase</keyword>
<feature type="active site" evidence="13">
    <location>
        <position position="238"/>
    </location>
</feature>
<evidence type="ECO:0000313" key="17">
    <source>
        <dbReference type="EMBL" id="KAH7358926.1"/>
    </source>
</evidence>
<dbReference type="HAMAP" id="MF_00278">
    <property type="entry name" value="HisH"/>
    <property type="match status" value="1"/>
</dbReference>
<dbReference type="InterPro" id="IPR050064">
    <property type="entry name" value="IGPS_HisA/HisF"/>
</dbReference>
<dbReference type="FunFam" id="3.40.50.880:FF:000039">
    <property type="entry name" value="Imidazole glycerol phosphate synthase hisHF"/>
    <property type="match status" value="1"/>
</dbReference>
<keyword evidence="7 12" id="KW-0511">Multifunctional enzyme</keyword>
<dbReference type="InterPro" id="IPR004651">
    <property type="entry name" value="HisF"/>
</dbReference>
<feature type="region of interest" description="PRFAR binding" evidence="14">
    <location>
        <begin position="493"/>
        <end position="494"/>
    </location>
</feature>
<evidence type="ECO:0000256" key="13">
    <source>
        <dbReference type="PIRSR" id="PIRSR036936-1"/>
    </source>
</evidence>